<evidence type="ECO:0000256" key="1">
    <source>
        <dbReference type="ARBA" id="ARBA00007705"/>
    </source>
</evidence>
<dbReference type="Pfam" id="PF00476">
    <property type="entry name" value="DNA_pol_A"/>
    <property type="match status" value="1"/>
</dbReference>
<evidence type="ECO:0000256" key="5">
    <source>
        <dbReference type="ARBA" id="ARBA00049244"/>
    </source>
</evidence>
<evidence type="ECO:0000259" key="7">
    <source>
        <dbReference type="SMART" id="SM00474"/>
    </source>
</evidence>
<dbReference type="NCBIfam" id="NF011541">
    <property type="entry name" value="PRK14975.2-1"/>
    <property type="match status" value="1"/>
</dbReference>
<dbReference type="GO" id="GO:0003887">
    <property type="term" value="F:DNA-directed DNA polymerase activity"/>
    <property type="evidence" value="ECO:0007669"/>
    <property type="project" value="UniProtKB-EC"/>
</dbReference>
<sequence length="645" mass="73632">MEYRCVTDLAELRDYIDKARLIAFDFETAPREEYRRDEKAALDAHKADIAGVSFSVSEGTAVYVPLRHKTGKNAGSPDKIMQWLAERVFANRKVVKIAHNLSFEAMFLYALGIVLQPPCYDTIAAAQMTLKSNTAFRTLADSGLKTLAQELFGAELPSFETVTSGRYFDELDPQDEETIRYACADSDFTLRLYHLFNNWFDRYLPKHRFIVEKLESPAAIYVGLMKYNGLLADEELVLKKQAEAEERIKQLKEEIAFMIGDVNIGANASTSAFKKYLYDDLKLPVFKTTAKYQEAMDDEAMILLAEWCAENRPELAELFVLVQEYRKWGKIKSTYIDGYLEHINSVTGRIHPDLFPLGTETGRFAARNPNLQNMPRADSDEIGVRNFFIAPTGKALLSLDFSQIELRVGAFYCRDGRMLETYRNNGDIHAQTTSVIYRIPFEEAADKNAEHYKERRAIAKNCNFGVFYGLFPKGLQRNLKFKAGLNTPLAECERIIENLKAGYPKLALWQEETKKRAASRRYTETWLGRRRYLPDIASSDWGKKSFAERCALNTPIQGMAADILKLALGRIIEGLPRRMWLRPVLQIHDELVFELPEDKVREAGAFIKACMEERPFEEFDVPIVAEAAFGVRFGELKEIIEGVNT</sequence>
<dbReference type="InterPro" id="IPR002562">
    <property type="entry name" value="3'-5'_exonuclease_dom"/>
</dbReference>
<dbReference type="Gene3D" id="1.10.150.20">
    <property type="entry name" value="5' to 3' exonuclease, C-terminal subdomain"/>
    <property type="match status" value="1"/>
</dbReference>
<dbReference type="SMART" id="SM00482">
    <property type="entry name" value="POLAc"/>
    <property type="match status" value="1"/>
</dbReference>
<dbReference type="Gene3D" id="3.30.70.370">
    <property type="match status" value="1"/>
</dbReference>
<evidence type="ECO:0000256" key="4">
    <source>
        <dbReference type="ARBA" id="ARBA00022705"/>
    </source>
</evidence>
<dbReference type="Pfam" id="PF01612">
    <property type="entry name" value="DNA_pol_A_exo1"/>
    <property type="match status" value="1"/>
</dbReference>
<dbReference type="SUPFAM" id="SSF56672">
    <property type="entry name" value="DNA/RNA polymerases"/>
    <property type="match status" value="1"/>
</dbReference>
<comment type="caution">
    <text evidence="9">The sequence shown here is derived from an EMBL/GenBank/DDBJ whole genome shotgun (WGS) entry which is preliminary data.</text>
</comment>
<dbReference type="EC" id="2.7.7.7" evidence="2"/>
<keyword evidence="4" id="KW-0235">DNA replication</keyword>
<dbReference type="AlphaFoldDB" id="A0A2K1P5E0"/>
<dbReference type="SMART" id="SM00474">
    <property type="entry name" value="35EXOc"/>
    <property type="match status" value="1"/>
</dbReference>
<evidence type="ECO:0000259" key="8">
    <source>
        <dbReference type="SMART" id="SM00482"/>
    </source>
</evidence>
<dbReference type="InterPro" id="IPR002298">
    <property type="entry name" value="DNA_polymerase_A"/>
</dbReference>
<dbReference type="GO" id="GO:0006302">
    <property type="term" value="P:double-strand break repair"/>
    <property type="evidence" value="ECO:0007669"/>
    <property type="project" value="TreeGrafter"/>
</dbReference>
<evidence type="ECO:0000313" key="9">
    <source>
        <dbReference type="EMBL" id="PNR98015.1"/>
    </source>
</evidence>
<feature type="coiled-coil region" evidence="6">
    <location>
        <begin position="234"/>
        <end position="261"/>
    </location>
</feature>
<protein>
    <recommendedName>
        <fullName evidence="3">DNA polymerase I</fullName>
        <ecNumber evidence="2">2.7.7.7</ecNumber>
    </recommendedName>
</protein>
<keyword evidence="9" id="KW-0378">Hydrolase</keyword>
<organism evidence="9 10">
    <name type="scientific">Petrotoga olearia DSM 13574</name>
    <dbReference type="NCBI Taxonomy" id="1122955"/>
    <lineage>
        <taxon>Bacteria</taxon>
        <taxon>Thermotogati</taxon>
        <taxon>Thermotogota</taxon>
        <taxon>Thermotogae</taxon>
        <taxon>Petrotogales</taxon>
        <taxon>Petrotogaceae</taxon>
        <taxon>Petrotoga</taxon>
    </lineage>
</organism>
<dbReference type="CDD" id="cd06139">
    <property type="entry name" value="DNA_polA_I_Ecoli_like_exo"/>
    <property type="match status" value="1"/>
</dbReference>
<keyword evidence="9" id="KW-0540">Nuclease</keyword>
<accession>A0A2K1P5E0</accession>
<name>A0A2K1P5E0_9BACT</name>
<gene>
    <name evidence="9" type="ORF">X929_01225</name>
</gene>
<dbReference type="InterPro" id="IPR036397">
    <property type="entry name" value="RNaseH_sf"/>
</dbReference>
<dbReference type="GO" id="GO:0008408">
    <property type="term" value="F:3'-5' exonuclease activity"/>
    <property type="evidence" value="ECO:0007669"/>
    <property type="project" value="InterPro"/>
</dbReference>
<dbReference type="InterPro" id="IPR001098">
    <property type="entry name" value="DNA-dir_DNA_pol_A_palm_dom"/>
</dbReference>
<dbReference type="InterPro" id="IPR012337">
    <property type="entry name" value="RNaseH-like_sf"/>
</dbReference>
<dbReference type="Gene3D" id="3.30.420.10">
    <property type="entry name" value="Ribonuclease H-like superfamily/Ribonuclease H"/>
    <property type="match status" value="1"/>
</dbReference>
<dbReference type="InterPro" id="IPR043502">
    <property type="entry name" value="DNA/RNA_pol_sf"/>
</dbReference>
<keyword evidence="9" id="KW-0269">Exonuclease</keyword>
<dbReference type="PANTHER" id="PTHR10133:SF27">
    <property type="entry name" value="DNA POLYMERASE NU"/>
    <property type="match status" value="1"/>
</dbReference>
<feature type="domain" description="3'-5' exonuclease" evidence="7">
    <location>
        <begin position="3"/>
        <end position="201"/>
    </location>
</feature>
<evidence type="ECO:0000256" key="2">
    <source>
        <dbReference type="ARBA" id="ARBA00012417"/>
    </source>
</evidence>
<dbReference type="PANTHER" id="PTHR10133">
    <property type="entry name" value="DNA POLYMERASE I"/>
    <property type="match status" value="1"/>
</dbReference>
<evidence type="ECO:0000256" key="6">
    <source>
        <dbReference type="SAM" id="Coils"/>
    </source>
</evidence>
<dbReference type="EMBL" id="AZRL01000003">
    <property type="protein sequence ID" value="PNR98015.1"/>
    <property type="molecule type" value="Genomic_DNA"/>
</dbReference>
<dbReference type="PRINTS" id="PR00868">
    <property type="entry name" value="DNAPOLI"/>
</dbReference>
<reference evidence="9 10" key="1">
    <citation type="submission" date="2013-12" db="EMBL/GenBank/DDBJ databases">
        <title>Comparative genomics of Petrotoga isolates.</title>
        <authorList>
            <person name="Nesbo C.L."/>
            <person name="Charchuk R."/>
            <person name="Chow K."/>
        </authorList>
    </citation>
    <scope>NUCLEOTIDE SEQUENCE [LARGE SCALE GENOMIC DNA]</scope>
    <source>
        <strain evidence="9 10">DSM 13574</strain>
    </source>
</reference>
<dbReference type="OrthoDB" id="9806424at2"/>
<dbReference type="Gene3D" id="1.20.1060.10">
    <property type="entry name" value="Taq DNA Polymerase, Chain T, domain 4"/>
    <property type="match status" value="1"/>
</dbReference>
<dbReference type="Proteomes" id="UP000236434">
    <property type="component" value="Unassembled WGS sequence"/>
</dbReference>
<comment type="catalytic activity">
    <reaction evidence="5">
        <text>DNA(n) + a 2'-deoxyribonucleoside 5'-triphosphate = DNA(n+1) + diphosphate</text>
        <dbReference type="Rhea" id="RHEA:22508"/>
        <dbReference type="Rhea" id="RHEA-COMP:17339"/>
        <dbReference type="Rhea" id="RHEA-COMP:17340"/>
        <dbReference type="ChEBI" id="CHEBI:33019"/>
        <dbReference type="ChEBI" id="CHEBI:61560"/>
        <dbReference type="ChEBI" id="CHEBI:173112"/>
        <dbReference type="EC" id="2.7.7.7"/>
    </reaction>
</comment>
<dbReference type="RefSeq" id="WP_103066247.1">
    <property type="nucleotide sequence ID" value="NZ_AZRL01000003.1"/>
</dbReference>
<dbReference type="SUPFAM" id="SSF53098">
    <property type="entry name" value="Ribonuclease H-like"/>
    <property type="match status" value="1"/>
</dbReference>
<dbReference type="GO" id="GO:0003677">
    <property type="term" value="F:DNA binding"/>
    <property type="evidence" value="ECO:0007669"/>
    <property type="project" value="InterPro"/>
</dbReference>
<comment type="similarity">
    <text evidence="1">Belongs to the DNA polymerase type-A family.</text>
</comment>
<keyword evidence="6" id="KW-0175">Coiled coil</keyword>
<evidence type="ECO:0000256" key="3">
    <source>
        <dbReference type="ARBA" id="ARBA00020311"/>
    </source>
</evidence>
<proteinExistence type="inferred from homology"/>
<dbReference type="GO" id="GO:0006261">
    <property type="term" value="P:DNA-templated DNA replication"/>
    <property type="evidence" value="ECO:0007669"/>
    <property type="project" value="InterPro"/>
</dbReference>
<evidence type="ECO:0000313" key="10">
    <source>
        <dbReference type="Proteomes" id="UP000236434"/>
    </source>
</evidence>
<feature type="domain" description="DNA-directed DNA polymerase family A palm" evidence="8">
    <location>
        <begin position="381"/>
        <end position="599"/>
    </location>
</feature>